<dbReference type="InterPro" id="IPR001279">
    <property type="entry name" value="Metallo-B-lactamas"/>
</dbReference>
<dbReference type="SMART" id="SM00849">
    <property type="entry name" value="Lactamase_B"/>
    <property type="match status" value="1"/>
</dbReference>
<keyword evidence="3" id="KW-1185">Reference proteome</keyword>
<dbReference type="Gene3D" id="3.60.15.10">
    <property type="entry name" value="Ribonuclease Z/Hydroxyacylglutathione hydrolase-like"/>
    <property type="match status" value="1"/>
</dbReference>
<dbReference type="AlphaFoldDB" id="A0A8J7MF83"/>
<dbReference type="EMBL" id="JAENIM010000041">
    <property type="protein sequence ID" value="MBK1791645.1"/>
    <property type="molecule type" value="Genomic_DNA"/>
</dbReference>
<comment type="caution">
    <text evidence="2">The sequence shown here is derived from an EMBL/GenBank/DDBJ whole genome shotgun (WGS) entry which is preliminary data.</text>
</comment>
<sequence length="317" mass="35377">MSDLQLTMTFPYPQTLIHQAIDRNSLKFDFLPELNQATSSGMMRMAVLGSGSRGNATLIEYGQIRLLIDAGLSAKQLVLRMESLGVDPDSISAILITHEHSDHAGGLDVLLRKREIPVYTNLLTREVLMHKMKSQIQWRIFQSGQKFSLGPFTIDPFSIPHDAADPVGFVLEADGIRLGSLSDVGYITDSIANRLKDCDALALEANYDYDMLEADSRRSWATKQRIASRHGHLSNEQTSELVEKVHSERLKQVTLIHLSGDCNCPDLATKTMLKCLKKLKLPHTKVHAAHQDTPTDWLLCGTPQLPASEFSEQVELF</sequence>
<dbReference type="PANTHER" id="PTHR47619">
    <property type="entry name" value="METALLO-HYDROLASE YYCJ-RELATED"/>
    <property type="match status" value="1"/>
</dbReference>
<evidence type="ECO:0000259" key="1">
    <source>
        <dbReference type="SMART" id="SM00849"/>
    </source>
</evidence>
<dbReference type="Pfam" id="PF12706">
    <property type="entry name" value="Lactamase_B_2"/>
    <property type="match status" value="1"/>
</dbReference>
<reference evidence="2" key="1">
    <citation type="submission" date="2021-01" db="EMBL/GenBank/DDBJ databases">
        <title>Modified the classification status of verrucomicrobia.</title>
        <authorList>
            <person name="Feng X."/>
        </authorList>
    </citation>
    <scope>NUCLEOTIDE SEQUENCE</scope>
    <source>
        <strain evidence="2">_KCTC 22039</strain>
    </source>
</reference>
<dbReference type="InterPro" id="IPR052533">
    <property type="entry name" value="WalJ/YycJ-like"/>
</dbReference>
<evidence type="ECO:0000313" key="2">
    <source>
        <dbReference type="EMBL" id="MBK1791645.1"/>
    </source>
</evidence>
<accession>A0A8J7MF83</accession>
<dbReference type="SUPFAM" id="SSF56281">
    <property type="entry name" value="Metallo-hydrolase/oxidoreductase"/>
    <property type="match status" value="1"/>
</dbReference>
<evidence type="ECO:0000313" key="3">
    <source>
        <dbReference type="Proteomes" id="UP000624703"/>
    </source>
</evidence>
<dbReference type="InterPro" id="IPR036866">
    <property type="entry name" value="RibonucZ/Hydroxyglut_hydro"/>
</dbReference>
<protein>
    <submittedName>
        <fullName evidence="2">MBL fold metallo-hydrolase</fullName>
    </submittedName>
</protein>
<dbReference type="RefSeq" id="WP_200311664.1">
    <property type="nucleotide sequence ID" value="NZ_JAENIM010000041.1"/>
</dbReference>
<organism evidence="2 3">
    <name type="scientific">Persicirhabdus sediminis</name>
    <dbReference type="NCBI Taxonomy" id="454144"/>
    <lineage>
        <taxon>Bacteria</taxon>
        <taxon>Pseudomonadati</taxon>
        <taxon>Verrucomicrobiota</taxon>
        <taxon>Verrucomicrobiia</taxon>
        <taxon>Verrucomicrobiales</taxon>
        <taxon>Verrucomicrobiaceae</taxon>
        <taxon>Persicirhabdus</taxon>
    </lineage>
</organism>
<proteinExistence type="predicted"/>
<dbReference type="Proteomes" id="UP000624703">
    <property type="component" value="Unassembled WGS sequence"/>
</dbReference>
<name>A0A8J7MF83_9BACT</name>
<gene>
    <name evidence="2" type="ORF">JIN82_10830</name>
</gene>
<feature type="domain" description="Metallo-beta-lactamase" evidence="1">
    <location>
        <begin position="53"/>
        <end position="230"/>
    </location>
</feature>
<dbReference type="PANTHER" id="PTHR47619:SF1">
    <property type="entry name" value="EXODEOXYRIBONUCLEASE WALJ"/>
    <property type="match status" value="1"/>
</dbReference>